<feature type="transmembrane region" description="Helical" evidence="1">
    <location>
        <begin position="101"/>
        <end position="133"/>
    </location>
</feature>
<accession>A0A7J8KAM7</accession>
<gene>
    <name evidence="2" type="ORF">HJG63_007809</name>
</gene>
<organism evidence="2 3">
    <name type="scientific">Rousettus aegyptiacus</name>
    <name type="common">Egyptian fruit bat</name>
    <name type="synonym">Pteropus aegyptiacus</name>
    <dbReference type="NCBI Taxonomy" id="9407"/>
    <lineage>
        <taxon>Eukaryota</taxon>
        <taxon>Metazoa</taxon>
        <taxon>Chordata</taxon>
        <taxon>Craniata</taxon>
        <taxon>Vertebrata</taxon>
        <taxon>Euteleostomi</taxon>
        <taxon>Mammalia</taxon>
        <taxon>Eutheria</taxon>
        <taxon>Laurasiatheria</taxon>
        <taxon>Chiroptera</taxon>
        <taxon>Yinpterochiroptera</taxon>
        <taxon>Pteropodoidea</taxon>
        <taxon>Pteropodidae</taxon>
        <taxon>Rousettinae</taxon>
        <taxon>Rousettus</taxon>
    </lineage>
</organism>
<name>A0A7J8KAM7_ROUAE</name>
<feature type="transmembrane region" description="Helical" evidence="1">
    <location>
        <begin position="61"/>
        <end position="81"/>
    </location>
</feature>
<sequence>MISLSDSFPLSTVNDWRCDFRQALEYTRHISTCGPLHLLVLRAFAFGLEHSTPKYFHDPSFIPLIFLFMSPSQAFSSSLFSFITPFPPPSWLIFLHSTYHSLIYCILLNICLLFVSPCRNVSSVIIVIFVCLVQ</sequence>
<protein>
    <submittedName>
        <fullName evidence="2">Uncharacterized protein</fullName>
    </submittedName>
</protein>
<evidence type="ECO:0000313" key="2">
    <source>
        <dbReference type="EMBL" id="KAF6505926.1"/>
    </source>
</evidence>
<evidence type="ECO:0000313" key="3">
    <source>
        <dbReference type="Proteomes" id="UP000593571"/>
    </source>
</evidence>
<keyword evidence="1" id="KW-1133">Transmembrane helix</keyword>
<dbReference type="AlphaFoldDB" id="A0A7J8KAM7"/>
<dbReference type="Proteomes" id="UP000593571">
    <property type="component" value="Unassembled WGS sequence"/>
</dbReference>
<reference evidence="2 3" key="1">
    <citation type="journal article" date="2020" name="Nature">
        <title>Six reference-quality genomes reveal evolution of bat adaptations.</title>
        <authorList>
            <person name="Jebb D."/>
            <person name="Huang Z."/>
            <person name="Pippel M."/>
            <person name="Hughes G.M."/>
            <person name="Lavrichenko K."/>
            <person name="Devanna P."/>
            <person name="Winkler S."/>
            <person name="Jermiin L.S."/>
            <person name="Skirmuntt E.C."/>
            <person name="Katzourakis A."/>
            <person name="Burkitt-Gray L."/>
            <person name="Ray D.A."/>
            <person name="Sullivan K.A.M."/>
            <person name="Roscito J.G."/>
            <person name="Kirilenko B.M."/>
            <person name="Davalos L.M."/>
            <person name="Corthals A.P."/>
            <person name="Power M.L."/>
            <person name="Jones G."/>
            <person name="Ransome R.D."/>
            <person name="Dechmann D.K.N."/>
            <person name="Locatelli A.G."/>
            <person name="Puechmaille S.J."/>
            <person name="Fedrigo O."/>
            <person name="Jarvis E.D."/>
            <person name="Hiller M."/>
            <person name="Vernes S.C."/>
            <person name="Myers E.W."/>
            <person name="Teeling E.C."/>
        </authorList>
    </citation>
    <scope>NUCLEOTIDE SEQUENCE [LARGE SCALE GENOMIC DNA]</scope>
    <source>
        <strain evidence="2">MRouAeg1</strain>
        <tissue evidence="2">Muscle</tissue>
    </source>
</reference>
<dbReference type="EMBL" id="JACASE010000001">
    <property type="protein sequence ID" value="KAF6505926.1"/>
    <property type="molecule type" value="Genomic_DNA"/>
</dbReference>
<keyword evidence="3" id="KW-1185">Reference proteome</keyword>
<keyword evidence="1" id="KW-0812">Transmembrane</keyword>
<proteinExistence type="predicted"/>
<keyword evidence="1" id="KW-0472">Membrane</keyword>
<comment type="caution">
    <text evidence="2">The sequence shown here is derived from an EMBL/GenBank/DDBJ whole genome shotgun (WGS) entry which is preliminary data.</text>
</comment>
<evidence type="ECO:0000256" key="1">
    <source>
        <dbReference type="SAM" id="Phobius"/>
    </source>
</evidence>